<comment type="similarity">
    <text evidence="6">Belongs to the gamma-glutamyltransferase family.</text>
</comment>
<dbReference type="InterPro" id="IPR043137">
    <property type="entry name" value="GGT_ssub_C"/>
</dbReference>
<comment type="catalytic activity">
    <reaction evidence="2 6">
        <text>glutathione + H2O = L-cysteinylglycine + L-glutamate</text>
        <dbReference type="Rhea" id="RHEA:28807"/>
        <dbReference type="ChEBI" id="CHEBI:15377"/>
        <dbReference type="ChEBI" id="CHEBI:29985"/>
        <dbReference type="ChEBI" id="CHEBI:57925"/>
        <dbReference type="ChEBI" id="CHEBI:61694"/>
        <dbReference type="EC" id="3.4.19.13"/>
    </reaction>
</comment>
<dbReference type="PANTHER" id="PTHR43881">
    <property type="entry name" value="GAMMA-GLUTAMYLTRANSPEPTIDASE (AFU_ORTHOLOGUE AFUA_4G13580)"/>
    <property type="match status" value="1"/>
</dbReference>
<feature type="binding site" evidence="5">
    <location>
        <position position="469"/>
    </location>
    <ligand>
        <name>L-glutamate</name>
        <dbReference type="ChEBI" id="CHEBI:29985"/>
    </ligand>
</feature>
<dbReference type="eggNOG" id="COG0405">
    <property type="taxonomic scope" value="Bacteria"/>
</dbReference>
<keyword evidence="6" id="KW-0865">Zymogen</keyword>
<evidence type="ECO:0000313" key="8">
    <source>
        <dbReference type="EMBL" id="ESK38353.1"/>
    </source>
</evidence>
<dbReference type="Proteomes" id="UP000023785">
    <property type="component" value="Unassembled WGS sequence"/>
</dbReference>
<dbReference type="NCBIfam" id="TIGR00066">
    <property type="entry name" value="g_glut_trans"/>
    <property type="match status" value="1"/>
</dbReference>
<dbReference type="Pfam" id="PF01019">
    <property type="entry name" value="G_glu_transpept"/>
    <property type="match status" value="1"/>
</dbReference>
<dbReference type="InterPro" id="IPR052896">
    <property type="entry name" value="GGT-like_enzyme"/>
</dbReference>
<comment type="subunit">
    <text evidence="6">This enzyme consists of two polypeptide chains, which are synthesized in precursor form from a single polypeptide.</text>
</comment>
<reference evidence="8 9" key="1">
    <citation type="submission" date="2013-10" db="EMBL/GenBank/DDBJ databases">
        <title>The Genome Sequence of Acinetobacter nectaris CIP 110549.</title>
        <authorList>
            <consortium name="The Broad Institute Genomics Platform"/>
            <consortium name="The Broad Institute Genome Sequencing Center for Infectious Disease"/>
            <person name="Cerqueira G."/>
            <person name="Feldgarden M."/>
            <person name="Courvalin P."/>
            <person name="Grillot-Courvalin C."/>
            <person name="Clermont D."/>
            <person name="Rocha E."/>
            <person name="Yoon E.-J."/>
            <person name="Nemec A."/>
            <person name="Young S.K."/>
            <person name="Zeng Q."/>
            <person name="Gargeya S."/>
            <person name="Fitzgerald M."/>
            <person name="Abouelleil A."/>
            <person name="Alvarado L."/>
            <person name="Berlin A.M."/>
            <person name="Chapman S.B."/>
            <person name="Gainer-Dewar J."/>
            <person name="Goldberg J."/>
            <person name="Gnerre S."/>
            <person name="Griggs A."/>
            <person name="Gujja S."/>
            <person name="Hansen M."/>
            <person name="Howarth C."/>
            <person name="Imamovic A."/>
            <person name="Ireland A."/>
            <person name="Larimer J."/>
            <person name="McCowan C."/>
            <person name="Murphy C."/>
            <person name="Pearson M."/>
            <person name="Poon T.W."/>
            <person name="Priest M."/>
            <person name="Roberts A."/>
            <person name="Saif S."/>
            <person name="Shea T."/>
            <person name="Sykes S."/>
            <person name="Wortman J."/>
            <person name="Nusbaum C."/>
            <person name="Birren B."/>
        </authorList>
    </citation>
    <scope>NUCLEOTIDE SEQUENCE [LARGE SCALE GENOMIC DNA]</scope>
    <source>
        <strain evidence="8 9">CIP 110549</strain>
    </source>
</reference>
<accession>V2T7U5</accession>
<dbReference type="AlphaFoldDB" id="V2T7U5"/>
<feature type="active site" description="Nucleophile" evidence="4">
    <location>
        <position position="385"/>
    </location>
</feature>
<dbReference type="GO" id="GO:0103068">
    <property type="term" value="F:leukotriene C4 gamma-glutamyl transferase activity"/>
    <property type="evidence" value="ECO:0007669"/>
    <property type="project" value="UniProtKB-EC"/>
</dbReference>
<comment type="catalytic activity">
    <reaction evidence="1 6">
        <text>an S-substituted glutathione + H2O = an S-substituted L-cysteinylglycine + L-glutamate</text>
        <dbReference type="Rhea" id="RHEA:59468"/>
        <dbReference type="ChEBI" id="CHEBI:15377"/>
        <dbReference type="ChEBI" id="CHEBI:29985"/>
        <dbReference type="ChEBI" id="CHEBI:90779"/>
        <dbReference type="ChEBI" id="CHEBI:143103"/>
        <dbReference type="EC" id="3.4.19.13"/>
    </reaction>
</comment>
<comment type="PTM">
    <text evidence="6">Cleaved by autocatalysis into a large and a small subunit.</text>
</comment>
<dbReference type="Gene3D" id="1.10.246.130">
    <property type="match status" value="1"/>
</dbReference>
<dbReference type="EMBL" id="AYER01000007">
    <property type="protein sequence ID" value="ESK38353.1"/>
    <property type="molecule type" value="Genomic_DNA"/>
</dbReference>
<gene>
    <name evidence="8" type="ORF">P256_01887</name>
</gene>
<dbReference type="PRINTS" id="PR01210">
    <property type="entry name" value="GGTRANSPTASE"/>
</dbReference>
<sequence>MSSQIHQNTQEENQMSHSSSGKYCATPATCQNPILTNAAVTTPHYLATQAAIEILQKGGNAIDAAIAASATLAVVYPHMNSIGGDNFWLVYNAKNKTVNAINASGRSGEKATIDFYKVRGCDKIPSRGYLAANTVPGVVSGWDLAHTYAKKHFFNTGLEWKNLFDKPIMYAKKGCAVTPSFAKWLEINTDSTDQTSRYLQRFSSFKNNYLKENGELYRIGDVFKQPDLAQTLSTIAAEGAAAFYTGSIAEKIIADLSKNDGVLTLNDFKNHQANWVDPISTTYRDYTAYNLPPNTQGITSLEVLNILNQFNLENIAEGSADYYHLIVEATKEAFIDRDKYLTDPEFAHIPIDELLSKSHAKAQAERIQMDLAAKNQAALDPKGDTVWLGIVDEDGNSVSLIQSIYHDFGAAIVPEGTGVLLQNRGSFFSLDETHINCLKPQKRTFHTLNAAMLLDNEQRPTLIYGTMGGEGQPQTQAAIVTRVIDYKMTVQEAVAAPRWLYGRTWGMASNNLKLENRINADIIQRLEKRGHPIEVLESYSDLMGHAGAISVNYQLGTINAATDPRSDGLASGY</sequence>
<dbReference type="InterPro" id="IPR043138">
    <property type="entry name" value="GGT_lsub"/>
</dbReference>
<dbReference type="EC" id="2.3.2.2" evidence="6"/>
<keyword evidence="9" id="KW-1185">Reference proteome</keyword>
<dbReference type="Gene3D" id="3.60.20.40">
    <property type="match status" value="1"/>
</dbReference>
<feature type="region of interest" description="Disordered" evidence="7">
    <location>
        <begin position="1"/>
        <end position="22"/>
    </location>
</feature>
<dbReference type="PANTHER" id="PTHR43881:SF5">
    <property type="entry name" value="GAMMA-GLUTAMYLTRANSPEPTIDASE"/>
    <property type="match status" value="1"/>
</dbReference>
<dbReference type="HOGENOM" id="CLU_014813_3_2_6"/>
<evidence type="ECO:0000256" key="2">
    <source>
        <dbReference type="ARBA" id="ARBA00001089"/>
    </source>
</evidence>
<organism evidence="8 9">
    <name type="scientific">Acinetobacter nectaris CIP 110549</name>
    <dbReference type="NCBI Taxonomy" id="1392540"/>
    <lineage>
        <taxon>Bacteria</taxon>
        <taxon>Pseudomonadati</taxon>
        <taxon>Pseudomonadota</taxon>
        <taxon>Gammaproteobacteria</taxon>
        <taxon>Moraxellales</taxon>
        <taxon>Moraxellaceae</taxon>
        <taxon>Acinetobacter</taxon>
    </lineage>
</organism>
<evidence type="ECO:0000256" key="6">
    <source>
        <dbReference type="RuleBase" id="RU368036"/>
    </source>
</evidence>
<dbReference type="GO" id="GO:0006750">
    <property type="term" value="P:glutathione biosynthetic process"/>
    <property type="evidence" value="ECO:0007669"/>
    <property type="project" value="UniProtKB-KW"/>
</dbReference>
<evidence type="ECO:0000256" key="3">
    <source>
        <dbReference type="ARBA" id="ARBA00047417"/>
    </source>
</evidence>
<dbReference type="RefSeq" id="WP_023273510.1">
    <property type="nucleotide sequence ID" value="NZ_KI530734.1"/>
</dbReference>
<dbReference type="PATRIC" id="fig|1392540.3.peg.1821"/>
<evidence type="ECO:0000313" key="9">
    <source>
        <dbReference type="Proteomes" id="UP000023785"/>
    </source>
</evidence>
<keyword evidence="6" id="KW-0317">Glutathione biosynthesis</keyword>
<proteinExistence type="inferred from homology"/>
<dbReference type="GO" id="GO:0036374">
    <property type="term" value="F:glutathione hydrolase activity"/>
    <property type="evidence" value="ECO:0007669"/>
    <property type="project" value="UniProtKB-UniRule"/>
</dbReference>
<dbReference type="SUPFAM" id="SSF56235">
    <property type="entry name" value="N-terminal nucleophile aminohydrolases (Ntn hydrolases)"/>
    <property type="match status" value="1"/>
</dbReference>
<name>V2T7U5_9GAMM</name>
<comment type="caution">
    <text evidence="8">The sequence shown here is derived from an EMBL/GenBank/DDBJ whole genome shotgun (WGS) entry which is preliminary data.</text>
</comment>
<dbReference type="InterPro" id="IPR000101">
    <property type="entry name" value="GGT_peptidase"/>
</dbReference>
<comment type="catalytic activity">
    <reaction evidence="3 6">
        <text>an N-terminal (5-L-glutamyl)-[peptide] + an alpha-amino acid = 5-L-glutamyl amino acid + an N-terminal L-alpha-aminoacyl-[peptide]</text>
        <dbReference type="Rhea" id="RHEA:23904"/>
        <dbReference type="Rhea" id="RHEA-COMP:9780"/>
        <dbReference type="Rhea" id="RHEA-COMP:9795"/>
        <dbReference type="ChEBI" id="CHEBI:77644"/>
        <dbReference type="ChEBI" id="CHEBI:78597"/>
        <dbReference type="ChEBI" id="CHEBI:78599"/>
        <dbReference type="ChEBI" id="CHEBI:78608"/>
        <dbReference type="EC" id="2.3.2.2"/>
    </reaction>
</comment>
<evidence type="ECO:0000256" key="7">
    <source>
        <dbReference type="SAM" id="MobiDB-lite"/>
    </source>
</evidence>
<keyword evidence="6" id="KW-0378">Hydrolase</keyword>
<comment type="pathway">
    <text evidence="6">Sulfur metabolism; glutathione metabolism.</text>
</comment>
<dbReference type="UniPathway" id="UPA00204"/>
<keyword evidence="6" id="KW-0012">Acyltransferase</keyword>
<keyword evidence="6 8" id="KW-0808">Transferase</keyword>
<dbReference type="InterPro" id="IPR029055">
    <property type="entry name" value="Ntn_hydrolases_N"/>
</dbReference>
<feature type="compositionally biased region" description="Polar residues" evidence="7">
    <location>
        <begin position="1"/>
        <end position="21"/>
    </location>
</feature>
<dbReference type="GO" id="GO:0006751">
    <property type="term" value="P:glutathione catabolic process"/>
    <property type="evidence" value="ECO:0007669"/>
    <property type="project" value="UniProtKB-UniRule"/>
</dbReference>
<evidence type="ECO:0000256" key="5">
    <source>
        <dbReference type="PIRSR" id="PIRSR600101-2"/>
    </source>
</evidence>
<evidence type="ECO:0000256" key="4">
    <source>
        <dbReference type="PIRSR" id="PIRSR600101-1"/>
    </source>
</evidence>
<protein>
    <recommendedName>
        <fullName evidence="6">Glutathione hydrolase proenzyme</fullName>
        <ecNumber evidence="6">2.3.2.2</ecNumber>
        <ecNumber evidence="6">3.4.19.13</ecNumber>
    </recommendedName>
    <component>
        <recommendedName>
            <fullName evidence="6">Glutathione hydrolase large chain</fullName>
        </recommendedName>
    </component>
    <component>
        <recommendedName>
            <fullName evidence="6">Glutathione hydrolase small chain</fullName>
        </recommendedName>
    </component>
</protein>
<dbReference type="STRING" id="1392540.P256_01887"/>
<dbReference type="EC" id="3.4.19.13" evidence="6"/>
<evidence type="ECO:0000256" key="1">
    <source>
        <dbReference type="ARBA" id="ARBA00001049"/>
    </source>
</evidence>